<dbReference type="Proteomes" id="UP000887565">
    <property type="component" value="Unplaced"/>
</dbReference>
<evidence type="ECO:0000313" key="2">
    <source>
        <dbReference type="WBParaSite" id="nRc.2.0.1.t39496-RA"/>
    </source>
</evidence>
<accession>A0A915KKY6</accession>
<keyword evidence="1" id="KW-1185">Reference proteome</keyword>
<evidence type="ECO:0000313" key="1">
    <source>
        <dbReference type="Proteomes" id="UP000887565"/>
    </source>
</evidence>
<name>A0A915KKY6_ROMCU</name>
<dbReference type="WBParaSite" id="nRc.2.0.1.t39496-RA">
    <property type="protein sequence ID" value="nRc.2.0.1.t39496-RA"/>
    <property type="gene ID" value="nRc.2.0.1.g39496"/>
</dbReference>
<proteinExistence type="predicted"/>
<protein>
    <submittedName>
        <fullName evidence="2">Uncharacterized protein</fullName>
    </submittedName>
</protein>
<reference evidence="2" key="1">
    <citation type="submission" date="2022-11" db="UniProtKB">
        <authorList>
            <consortium name="WormBaseParasite"/>
        </authorList>
    </citation>
    <scope>IDENTIFICATION</scope>
</reference>
<organism evidence="1 2">
    <name type="scientific">Romanomermis culicivorax</name>
    <name type="common">Nematode worm</name>
    <dbReference type="NCBI Taxonomy" id="13658"/>
    <lineage>
        <taxon>Eukaryota</taxon>
        <taxon>Metazoa</taxon>
        <taxon>Ecdysozoa</taxon>
        <taxon>Nematoda</taxon>
        <taxon>Enoplea</taxon>
        <taxon>Dorylaimia</taxon>
        <taxon>Mermithida</taxon>
        <taxon>Mermithoidea</taxon>
        <taxon>Mermithidae</taxon>
        <taxon>Romanomermis</taxon>
    </lineage>
</organism>
<sequence length="1633" mass="186712">MDYNFVQSFVHTRSLDQPSFDFLISSHLLKNAHFRPHDFSKYFFGLFFGFTLIIHEIDLRNDLGITDSYFKILPETSGFKFVFFVNFDGRLSMNIRNVFFTKDLKNRGLSVEEYEDLRRRVIAGIENCREDIEEYIVQPLNIYKTGKSNSRTAFPVILKKLKTDGRSVLKKAEDQRVADLESTGFKRFEQLLTDSLMENTKPMQMAMNFFKMQLNQKFIERTKSFLSHIVMMHQVAQTTYNLQLSPWNGADCGFTHGVFLALRQQLSLTPVVIHSIVEPQSGHESSGLQGRFYLSLKQNCEHGSGWQHLLNPKPGITISFTQDSTGELDWSMMEKLGWKNAMVSKRILVKMNMEPGRTNVLASVCPRMSLENFAADIYDFTHDANNDVENFQRIRDHVLRVMNNILHTEIAYNTQEVLNYASRYFLSMMLTAKRPTHLEIFVAQPNNEQETTFIIESETSGSKIMIKFLEYPIDENQRMDIDEDISSLAPKPGMDTTLVTIKQTFQNAETDFLEDEQQIRDFINREISIQMGNYDDLCPTQMKKIHIRSIKIDKPSVTESSARQLQDIISKYHPFMKNIQEMKAFMDGLFYKTPHLTTSVTSGTKQFLFPQGHPTYEAFNFMFSETGSEEESFMGLIFDRLNQKYFAVIQNLLNVNLQDKSVSKIEDTTQGCESRRKRSSIECRSEMFEDTEVYRSQRTRKLLENLREASSSIMSGFMIRDLIGDLIKGDTTAVISDSLFSVGGITSGFTASYFDSYGVKLINSGKFTLGHVFRSMAPFLRRVTSVYVLSHLIRSVENYHNEISNVVDISTDSAFLGIDALEIGVEFMELAGITQGLSAVTGPLGAVLGTILIVGVNVYQTVKTVQNVNAEIYLNPLEQLEEVVRAFFHVNMNEEMQKILGEKEANQRVMKKISTFLQKNDIVRYFFTETSFEKNDTIIDLRNKQNFVASRTNPVDQQGFRIICRMPRNEKTHLDHVSHAKTFWQEVDDFVWNIKALIDMFRRDWYAVKNDLLHQEPGHSILSYLCHQSLGIENQKSTSDKAFFQLGSGYDKVHGFTNMSNIFNISDGQKELFGGDFNDKFIVNGRKIVGLLSGGLGVDRVDFSHFDMSNVLRITGRSASYNYQNISYTMYLDNVNEIIGRSNISDIVACVCNHTFIDTRGGKSSQENDAIRVEYKYCKHNLTIVLSSHTTMENIAGSGNFTYYISSDVNDVTIHIRLMSDTYHRIIMPIDSLHLETLNTIFMNSCVNIRFASAAVTNVHLKICGRLLQTVQILFMDSAMMTFSNAGPHLYVKSDEMTISKLLEKYDDIVQKFQMHFLAFSNIDGTNLHYNGMEYTLNGTKALHVIHADPANPSHFVCPKVETIILIKANSIASPKITIDYSNQACGITTLDFVSLPATPEKWEIFILPSAYGSDIILDVVFADSTTLDVVRKVGEVELLNVVHNFAYKKVRVVNHKYPLHIQITEPKIGLDKFHYTTDQEYPLYGHKLNMISSNGSKLYGLNEDLQIKLYPESITIDTTSNIVYLTSDDVELNQQINIKKQLINYNCYNINDTLLITNIFDNIFFDSRNLITIILEDFFVRPKLQTLIIKPDEGNTILSLQINTINAGGVQNVEALWQEIQRNDRMFSDGDL</sequence>